<evidence type="ECO:0000313" key="1">
    <source>
        <dbReference type="EMBL" id="KAI0056725.1"/>
    </source>
</evidence>
<keyword evidence="2" id="KW-1185">Reference proteome</keyword>
<gene>
    <name evidence="1" type="ORF">BV25DRAFT_1920755</name>
</gene>
<evidence type="ECO:0000313" key="2">
    <source>
        <dbReference type="Proteomes" id="UP000814140"/>
    </source>
</evidence>
<dbReference type="EMBL" id="MU277259">
    <property type="protein sequence ID" value="KAI0056725.1"/>
    <property type="molecule type" value="Genomic_DNA"/>
</dbReference>
<proteinExistence type="predicted"/>
<organism evidence="1 2">
    <name type="scientific">Artomyces pyxidatus</name>
    <dbReference type="NCBI Taxonomy" id="48021"/>
    <lineage>
        <taxon>Eukaryota</taxon>
        <taxon>Fungi</taxon>
        <taxon>Dikarya</taxon>
        <taxon>Basidiomycota</taxon>
        <taxon>Agaricomycotina</taxon>
        <taxon>Agaricomycetes</taxon>
        <taxon>Russulales</taxon>
        <taxon>Auriscalpiaceae</taxon>
        <taxon>Artomyces</taxon>
    </lineage>
</organism>
<accession>A0ACB8SKU8</accession>
<sequence length="113" mass="12838">MTALWEDFEDINPPPLSATAPACAPVFCLPPEILARIFSTYADSEHETFREAVQDDEEGWLEEDTPDSPRTAGEQVGWINVTHVCRHWREVLLWATLHYGRPSTTLYPVLGKK</sequence>
<protein>
    <submittedName>
        <fullName evidence="1">Uncharacterized protein</fullName>
    </submittedName>
</protein>
<comment type="caution">
    <text evidence="1">The sequence shown here is derived from an EMBL/GenBank/DDBJ whole genome shotgun (WGS) entry which is preliminary data.</text>
</comment>
<name>A0ACB8SKU8_9AGAM</name>
<dbReference type="Proteomes" id="UP000814140">
    <property type="component" value="Unassembled WGS sequence"/>
</dbReference>
<reference evidence="1" key="2">
    <citation type="journal article" date="2022" name="New Phytol.">
        <title>Evolutionary transition to the ectomycorrhizal habit in the genomes of a hyperdiverse lineage of mushroom-forming fungi.</title>
        <authorList>
            <person name="Looney B."/>
            <person name="Miyauchi S."/>
            <person name="Morin E."/>
            <person name="Drula E."/>
            <person name="Courty P.E."/>
            <person name="Kohler A."/>
            <person name="Kuo A."/>
            <person name="LaButti K."/>
            <person name="Pangilinan J."/>
            <person name="Lipzen A."/>
            <person name="Riley R."/>
            <person name="Andreopoulos W."/>
            <person name="He G."/>
            <person name="Johnson J."/>
            <person name="Nolan M."/>
            <person name="Tritt A."/>
            <person name="Barry K.W."/>
            <person name="Grigoriev I.V."/>
            <person name="Nagy L.G."/>
            <person name="Hibbett D."/>
            <person name="Henrissat B."/>
            <person name="Matheny P.B."/>
            <person name="Labbe J."/>
            <person name="Martin F.M."/>
        </authorList>
    </citation>
    <scope>NUCLEOTIDE SEQUENCE</scope>
    <source>
        <strain evidence="1">HHB10654</strain>
    </source>
</reference>
<reference evidence="1" key="1">
    <citation type="submission" date="2021-03" db="EMBL/GenBank/DDBJ databases">
        <authorList>
            <consortium name="DOE Joint Genome Institute"/>
            <person name="Ahrendt S."/>
            <person name="Looney B.P."/>
            <person name="Miyauchi S."/>
            <person name="Morin E."/>
            <person name="Drula E."/>
            <person name="Courty P.E."/>
            <person name="Chicoki N."/>
            <person name="Fauchery L."/>
            <person name="Kohler A."/>
            <person name="Kuo A."/>
            <person name="Labutti K."/>
            <person name="Pangilinan J."/>
            <person name="Lipzen A."/>
            <person name="Riley R."/>
            <person name="Andreopoulos W."/>
            <person name="He G."/>
            <person name="Johnson J."/>
            <person name="Barry K.W."/>
            <person name="Grigoriev I.V."/>
            <person name="Nagy L."/>
            <person name="Hibbett D."/>
            <person name="Henrissat B."/>
            <person name="Matheny P.B."/>
            <person name="Labbe J."/>
            <person name="Martin F."/>
        </authorList>
    </citation>
    <scope>NUCLEOTIDE SEQUENCE</scope>
    <source>
        <strain evidence="1">HHB10654</strain>
    </source>
</reference>